<evidence type="ECO:0000313" key="4">
    <source>
        <dbReference type="Proteomes" id="UP000041254"/>
    </source>
</evidence>
<dbReference type="VEuPathDB" id="CryptoDB:Vbra_18026"/>
<dbReference type="Pfam" id="PF08123">
    <property type="entry name" value="DOT1"/>
    <property type="match status" value="1"/>
</dbReference>
<dbReference type="AlphaFoldDB" id="A0A0G4GJM7"/>
<protein>
    <recommendedName>
        <fullName evidence="2">DOT1 domain-containing protein</fullName>
    </recommendedName>
</protein>
<dbReference type="InterPro" id="IPR029063">
    <property type="entry name" value="SAM-dependent_MTases_sf"/>
</dbReference>
<dbReference type="GO" id="GO:0031151">
    <property type="term" value="F:histone H3K79 methyltransferase activity"/>
    <property type="evidence" value="ECO:0007669"/>
    <property type="project" value="InterPro"/>
</dbReference>
<dbReference type="PhylomeDB" id="A0A0G4GJM7"/>
<feature type="compositionally biased region" description="Basic residues" evidence="1">
    <location>
        <begin position="318"/>
        <end position="328"/>
    </location>
</feature>
<accession>A0A0G4GJM7</accession>
<evidence type="ECO:0000256" key="1">
    <source>
        <dbReference type="SAM" id="MobiDB-lite"/>
    </source>
</evidence>
<keyword evidence="4" id="KW-1185">Reference proteome</keyword>
<evidence type="ECO:0000259" key="2">
    <source>
        <dbReference type="Pfam" id="PF08123"/>
    </source>
</evidence>
<feature type="domain" description="DOT1" evidence="2">
    <location>
        <begin position="17"/>
        <end position="101"/>
    </location>
</feature>
<dbReference type="InterPro" id="IPR025789">
    <property type="entry name" value="DOT1_dom"/>
</dbReference>
<dbReference type="Gene3D" id="3.40.50.150">
    <property type="entry name" value="Vaccinia Virus protein VP39"/>
    <property type="match status" value="1"/>
</dbReference>
<sequence length="328" mass="35740">MPDTAFLQSLIPSLFSKELARLATSTYGMYGENRRSSLAALYDTLQTEFGMKDDSVFLDLGSGRGVPSLLLALMRPKIISLGMEIDASSFYLSLRQQLHFAKNIVQSREEANPPPLRIAFGKGDCTALDTFEPATHIYTFDVGMPADVMISFVEIANVTRTLTAFCCFRGDLVEEFGLDGTLAARLPMSMHGSNERHTCYLYRMNDKHQDHHHMPVQQGGGRSGLCEGPSVAQLAAFARQGEGEQISVLEGLVETWLAPAAVSRPLRRCRTTITSPSPPPAATQVTKNAERKQRRKTGTTVSGRGTSVGATERGGRATGRRGRAKATP</sequence>
<dbReference type="SUPFAM" id="SSF53335">
    <property type="entry name" value="S-adenosyl-L-methionine-dependent methyltransferases"/>
    <property type="match status" value="1"/>
</dbReference>
<name>A0A0G4GJM7_VITBC</name>
<dbReference type="EMBL" id="CDMY01000688">
    <property type="protein sequence ID" value="CEM30143.1"/>
    <property type="molecule type" value="Genomic_DNA"/>
</dbReference>
<feature type="compositionally biased region" description="Low complexity" evidence="1">
    <location>
        <begin position="298"/>
        <end position="311"/>
    </location>
</feature>
<proteinExistence type="predicted"/>
<reference evidence="3 4" key="1">
    <citation type="submission" date="2014-11" db="EMBL/GenBank/DDBJ databases">
        <authorList>
            <person name="Zhu J."/>
            <person name="Qi W."/>
            <person name="Song R."/>
        </authorList>
    </citation>
    <scope>NUCLEOTIDE SEQUENCE [LARGE SCALE GENOMIC DNA]</scope>
</reference>
<evidence type="ECO:0000313" key="3">
    <source>
        <dbReference type="EMBL" id="CEM30143.1"/>
    </source>
</evidence>
<organism evidence="3 4">
    <name type="scientific">Vitrella brassicaformis (strain CCMP3155)</name>
    <dbReference type="NCBI Taxonomy" id="1169540"/>
    <lineage>
        <taxon>Eukaryota</taxon>
        <taxon>Sar</taxon>
        <taxon>Alveolata</taxon>
        <taxon>Colpodellida</taxon>
        <taxon>Vitrellaceae</taxon>
        <taxon>Vitrella</taxon>
    </lineage>
</organism>
<dbReference type="OrthoDB" id="443402at2759"/>
<feature type="region of interest" description="Disordered" evidence="1">
    <location>
        <begin position="271"/>
        <end position="328"/>
    </location>
</feature>
<gene>
    <name evidence="3" type="ORF">Vbra_18026</name>
</gene>
<dbReference type="Proteomes" id="UP000041254">
    <property type="component" value="Unassembled WGS sequence"/>
</dbReference>
<dbReference type="InParanoid" id="A0A0G4GJM7"/>